<dbReference type="Gene3D" id="3.40.50.300">
    <property type="entry name" value="P-loop containing nucleotide triphosphate hydrolases"/>
    <property type="match status" value="1"/>
</dbReference>
<dbReference type="SUPFAM" id="SSF52540">
    <property type="entry name" value="P-loop containing nucleoside triphosphate hydrolases"/>
    <property type="match status" value="1"/>
</dbReference>
<dbReference type="EC" id="2.8.2.-" evidence="5"/>
<organism evidence="7 8">
    <name type="scientific">Oryctolagus cuniculus</name>
    <name type="common">Rabbit</name>
    <dbReference type="NCBI Taxonomy" id="9986"/>
    <lineage>
        <taxon>Eukaryota</taxon>
        <taxon>Metazoa</taxon>
        <taxon>Chordata</taxon>
        <taxon>Craniata</taxon>
        <taxon>Vertebrata</taxon>
        <taxon>Euteleostomi</taxon>
        <taxon>Mammalia</taxon>
        <taxon>Eutheria</taxon>
        <taxon>Euarchontoglires</taxon>
        <taxon>Glires</taxon>
        <taxon>Lagomorpha</taxon>
        <taxon>Leporidae</taxon>
        <taxon>Oryctolagus</taxon>
    </lineage>
</organism>
<dbReference type="PANTHER" id="PTHR11783">
    <property type="entry name" value="SULFOTRANSFERASE SULT"/>
    <property type="match status" value="1"/>
</dbReference>
<name>G1U265_RABIT</name>
<dbReference type="Pfam" id="PF00685">
    <property type="entry name" value="Sulfotransfer_1"/>
    <property type="match status" value="1"/>
</dbReference>
<dbReference type="EMBL" id="AAGW02029268">
    <property type="status" value="NOT_ANNOTATED_CDS"/>
    <property type="molecule type" value="Genomic_DNA"/>
</dbReference>
<dbReference type="InParanoid" id="G1U265"/>
<reference evidence="7 8" key="1">
    <citation type="journal article" date="2011" name="Nature">
        <title>A high-resolution map of human evolutionary constraint using 29 mammals.</title>
        <authorList>
            <person name="Lindblad-Toh K."/>
            <person name="Garber M."/>
            <person name="Zuk O."/>
            <person name="Lin M.F."/>
            <person name="Parker B.J."/>
            <person name="Washietl S."/>
            <person name="Kheradpour P."/>
            <person name="Ernst J."/>
            <person name="Jordan G."/>
            <person name="Mauceli E."/>
            <person name="Ward L.D."/>
            <person name="Lowe C.B."/>
            <person name="Holloway A.K."/>
            <person name="Clamp M."/>
            <person name="Gnerre S."/>
            <person name="Alfoldi J."/>
            <person name="Beal K."/>
            <person name="Chang J."/>
            <person name="Clawson H."/>
            <person name="Cuff J."/>
            <person name="Di Palma F."/>
            <person name="Fitzgerald S."/>
            <person name="Flicek P."/>
            <person name="Guttman M."/>
            <person name="Hubisz M.J."/>
            <person name="Jaffe D.B."/>
            <person name="Jungreis I."/>
            <person name="Kent W.J."/>
            <person name="Kostka D."/>
            <person name="Lara M."/>
            <person name="Martins A.L."/>
            <person name="Massingham T."/>
            <person name="Moltke I."/>
            <person name="Raney B.J."/>
            <person name="Rasmussen M.D."/>
            <person name="Robinson J."/>
            <person name="Stark A."/>
            <person name="Vilella A.J."/>
            <person name="Wen J."/>
            <person name="Xie X."/>
            <person name="Zody M.C."/>
            <person name="Baldwin J."/>
            <person name="Bloom T."/>
            <person name="Chin C.W."/>
            <person name="Heiman D."/>
            <person name="Nicol R."/>
            <person name="Nusbaum C."/>
            <person name="Young S."/>
            <person name="Wilkinson J."/>
            <person name="Worley K.C."/>
            <person name="Kovar C.L."/>
            <person name="Muzny D.M."/>
            <person name="Gibbs R.A."/>
            <person name="Cree A."/>
            <person name="Dihn H.H."/>
            <person name="Fowler G."/>
            <person name="Jhangiani S."/>
            <person name="Joshi V."/>
            <person name="Lee S."/>
            <person name="Lewis L.R."/>
            <person name="Nazareth L.V."/>
            <person name="Okwuonu G."/>
            <person name="Santibanez J."/>
            <person name="Warren W.C."/>
            <person name="Mardis E.R."/>
            <person name="Weinstock G.M."/>
            <person name="Wilson R.K."/>
            <person name="Delehaunty K."/>
            <person name="Dooling D."/>
            <person name="Fronik C."/>
            <person name="Fulton L."/>
            <person name="Fulton B."/>
            <person name="Graves T."/>
            <person name="Minx P."/>
            <person name="Sodergren E."/>
            <person name="Birney E."/>
            <person name="Margulies E.H."/>
            <person name="Herrero J."/>
            <person name="Green E.D."/>
            <person name="Haussler D."/>
            <person name="Siepel A."/>
            <person name="Goldman N."/>
            <person name="Pollard K.S."/>
            <person name="Pedersen J.S."/>
            <person name="Lander E.S."/>
            <person name="Kellis M."/>
        </authorList>
    </citation>
    <scope>NUCLEOTIDE SEQUENCE [LARGE SCALE GENOMIC DNA]</scope>
    <source>
        <strain evidence="7 8">Thorbecke inbred</strain>
    </source>
</reference>
<dbReference type="EMBL" id="AAGW02029272">
    <property type="status" value="NOT_ANNOTATED_CDS"/>
    <property type="molecule type" value="Genomic_DNA"/>
</dbReference>
<keyword evidence="3" id="KW-0963">Cytoplasm</keyword>
<dbReference type="GeneTree" id="ENSGT00940000156772"/>
<dbReference type="EMBL" id="AAGW02029275">
    <property type="status" value="NOT_ANNOTATED_CDS"/>
    <property type="molecule type" value="Genomic_DNA"/>
</dbReference>
<dbReference type="Ensembl" id="ENSOCUT00000024950.3">
    <property type="protein sequence ID" value="ENSOCUP00000023460.2"/>
    <property type="gene ID" value="ENSOCUG00000022763.3"/>
</dbReference>
<proteinExistence type="inferred from homology"/>
<dbReference type="SMR" id="G1U265"/>
<evidence type="ECO:0000256" key="4">
    <source>
        <dbReference type="ARBA" id="ARBA00022679"/>
    </source>
</evidence>
<feature type="domain" description="Sulfotransferase" evidence="6">
    <location>
        <begin position="35"/>
        <end position="281"/>
    </location>
</feature>
<dbReference type="InterPro" id="IPR000863">
    <property type="entry name" value="Sulfotransferase_dom"/>
</dbReference>
<dbReference type="EMBL" id="AAGW02029273">
    <property type="status" value="NOT_ANNOTATED_CDS"/>
    <property type="molecule type" value="Genomic_DNA"/>
</dbReference>
<evidence type="ECO:0000313" key="8">
    <source>
        <dbReference type="Proteomes" id="UP000001811"/>
    </source>
</evidence>
<dbReference type="GO" id="GO:0008146">
    <property type="term" value="F:sulfotransferase activity"/>
    <property type="evidence" value="ECO:0007669"/>
    <property type="project" value="InterPro"/>
</dbReference>
<dbReference type="EMBL" id="AAGW02029270">
    <property type="status" value="NOT_ANNOTATED_CDS"/>
    <property type="molecule type" value="Genomic_DNA"/>
</dbReference>
<dbReference type="EMBL" id="AAGW02029269">
    <property type="status" value="NOT_ANNOTATED_CDS"/>
    <property type="molecule type" value="Genomic_DNA"/>
</dbReference>
<reference evidence="7" key="2">
    <citation type="submission" date="2025-08" db="UniProtKB">
        <authorList>
            <consortium name="Ensembl"/>
        </authorList>
    </citation>
    <scope>IDENTIFICATION</scope>
    <source>
        <strain evidence="7">Thorbecke</strain>
    </source>
</reference>
<evidence type="ECO:0000313" key="7">
    <source>
        <dbReference type="Ensembl" id="ENSOCUP00000023460.2"/>
    </source>
</evidence>
<dbReference type="Bgee" id="ENSOCUG00000022763">
    <property type="expression patterns" value="Expressed in testis"/>
</dbReference>
<dbReference type="eggNOG" id="KOG1584">
    <property type="taxonomic scope" value="Eukaryota"/>
</dbReference>
<evidence type="ECO:0000256" key="1">
    <source>
        <dbReference type="ARBA" id="ARBA00004496"/>
    </source>
</evidence>
<evidence type="ECO:0000256" key="3">
    <source>
        <dbReference type="ARBA" id="ARBA00022490"/>
    </source>
</evidence>
<dbReference type="GO" id="GO:0005737">
    <property type="term" value="C:cytoplasm"/>
    <property type="evidence" value="ECO:0007669"/>
    <property type="project" value="UniProtKB-SubCell"/>
</dbReference>
<keyword evidence="8" id="KW-1185">Reference proteome</keyword>
<keyword evidence="4 5" id="KW-0808">Transferase</keyword>
<comment type="subcellular location">
    <subcellularLocation>
        <location evidence="1">Cytoplasm</location>
    </subcellularLocation>
</comment>
<dbReference type="InterPro" id="IPR027417">
    <property type="entry name" value="P-loop_NTPase"/>
</dbReference>
<dbReference type="FunFam" id="3.40.50.300:FF:000433">
    <property type="entry name" value="Estrogen sulfotransferase"/>
    <property type="match status" value="1"/>
</dbReference>
<protein>
    <recommendedName>
        <fullName evidence="5">Sulfotransferase</fullName>
        <ecNumber evidence="5">2.8.2.-</ecNumber>
    </recommendedName>
</protein>
<evidence type="ECO:0000256" key="2">
    <source>
        <dbReference type="ARBA" id="ARBA00005771"/>
    </source>
</evidence>
<dbReference type="HOGENOM" id="CLU_027239_1_0_1"/>
<reference evidence="7" key="3">
    <citation type="submission" date="2025-09" db="UniProtKB">
        <authorList>
            <consortium name="Ensembl"/>
        </authorList>
    </citation>
    <scope>IDENTIFICATION</scope>
    <source>
        <strain evidence="7">Thorbecke</strain>
    </source>
</reference>
<evidence type="ECO:0000256" key="5">
    <source>
        <dbReference type="RuleBase" id="RU361155"/>
    </source>
</evidence>
<dbReference type="STRING" id="9986.ENSOCUP00000023460"/>
<dbReference type="EMBL" id="AAGW02029271">
    <property type="status" value="NOT_ANNOTATED_CDS"/>
    <property type="molecule type" value="Genomic_DNA"/>
</dbReference>
<evidence type="ECO:0000259" key="6">
    <source>
        <dbReference type="Pfam" id="PF00685"/>
    </source>
</evidence>
<dbReference type="AlphaFoldDB" id="G1U265"/>
<comment type="similarity">
    <text evidence="2 5">Belongs to the sulfotransferase 1 family.</text>
</comment>
<sequence>MDNPSTNVVNFKGFNFESTLDMELLENVDNFEIRDDDVFIITYPKSGTIWAQQILSLIYFEGHRNRMENLKTAYRVPFFEYRNHPMDIENRPSPHLFTSHIPYYLAPKGLKNKKTKIIYVYRNPKDVLVSYFYFTNWIMTFEPTDTMEHFMEKFLDGKVVGSLWFDHIRGWYEHKHDFNILFMMYEDMKKNFRSSVLKISRFLEKELSEEVVDAVMNQATFENMKSIPQANYTNIIENQCGMRHQEGQIMRKGTIGDWKHHLTVEQSERFDKIFQRKMKDFPLKFIWDINE</sequence>
<dbReference type="EMBL" id="AAGW02029274">
    <property type="status" value="NOT_ANNOTATED_CDS"/>
    <property type="molecule type" value="Genomic_DNA"/>
</dbReference>
<dbReference type="Proteomes" id="UP000001811">
    <property type="component" value="Chromosome 12"/>
</dbReference>
<accession>G1U265</accession>